<sequence>MATPFLSLPGEIRNQIYTRLLVSPKPLNYLFSKQGVAPNILYTNKIIHDEARSILYGCNWVDFTGGYLATLDFLRRIGRDNAVLIQSIRIFFPAFPVGEMFKDDGGGDSSGEVVTRDNIQPKMMSFLASHGVSPRRITTTWQSSAGLVRQLDSLPGGAAAVDEKLALVDARFRLGESVPRDIVVEVYHNDISKDVERAMERFGWKVRRIVRYFTSDEDKEDALKAIARGEYFYPSDI</sequence>
<dbReference type="PANTHER" id="PTHR42085">
    <property type="entry name" value="F-BOX DOMAIN-CONTAINING PROTEIN"/>
    <property type="match status" value="1"/>
</dbReference>
<dbReference type="AlphaFoldDB" id="A0A0U5FN55"/>
<name>A0A0U5FN55_ASPCI</name>
<proteinExistence type="predicted"/>
<dbReference type="STRING" id="454130.A0A0U5FN55"/>
<evidence type="ECO:0000313" key="1">
    <source>
        <dbReference type="EMBL" id="CEL00929.1"/>
    </source>
</evidence>
<dbReference type="InterPro" id="IPR038883">
    <property type="entry name" value="AN11006-like"/>
</dbReference>
<keyword evidence="2" id="KW-1185">Reference proteome</keyword>
<dbReference type="OMA" id="TAYMESR"/>
<dbReference type="OrthoDB" id="62952at2759"/>
<reference evidence="2" key="1">
    <citation type="journal article" date="2016" name="Genome Announc.">
        <title>Draft genome sequences of fungus Aspergillus calidoustus.</title>
        <authorList>
            <person name="Horn F."/>
            <person name="Linde J."/>
            <person name="Mattern D.J."/>
            <person name="Walther G."/>
            <person name="Guthke R."/>
            <person name="Scherlach K."/>
            <person name="Martin K."/>
            <person name="Brakhage A.A."/>
            <person name="Petzke L."/>
            <person name="Valiante V."/>
        </authorList>
    </citation>
    <scope>NUCLEOTIDE SEQUENCE [LARGE SCALE GENOMIC DNA]</scope>
    <source>
        <strain evidence="2">SF006504</strain>
    </source>
</reference>
<dbReference type="Proteomes" id="UP000054771">
    <property type="component" value="Unassembled WGS sequence"/>
</dbReference>
<accession>A0A0U5FN55</accession>
<protein>
    <submittedName>
        <fullName evidence="1">Uncharacterized protein</fullName>
    </submittedName>
</protein>
<dbReference type="PANTHER" id="PTHR42085:SF2">
    <property type="entry name" value="F-BOX DOMAIN-CONTAINING PROTEIN"/>
    <property type="match status" value="1"/>
</dbReference>
<organism evidence="1 2">
    <name type="scientific">Aspergillus calidoustus</name>
    <dbReference type="NCBI Taxonomy" id="454130"/>
    <lineage>
        <taxon>Eukaryota</taxon>
        <taxon>Fungi</taxon>
        <taxon>Dikarya</taxon>
        <taxon>Ascomycota</taxon>
        <taxon>Pezizomycotina</taxon>
        <taxon>Eurotiomycetes</taxon>
        <taxon>Eurotiomycetidae</taxon>
        <taxon>Eurotiales</taxon>
        <taxon>Aspergillaceae</taxon>
        <taxon>Aspergillus</taxon>
        <taxon>Aspergillus subgen. Nidulantes</taxon>
    </lineage>
</organism>
<evidence type="ECO:0000313" key="2">
    <source>
        <dbReference type="Proteomes" id="UP000054771"/>
    </source>
</evidence>
<gene>
    <name evidence="1" type="ORF">ASPCAL00521</name>
</gene>
<dbReference type="EMBL" id="CDMC01000001">
    <property type="protein sequence ID" value="CEL00929.1"/>
    <property type="molecule type" value="Genomic_DNA"/>
</dbReference>